<gene>
    <name evidence="2" type="ORF">BUALT_Bualt06G0070300</name>
</gene>
<comment type="caution">
    <text evidence="2">The sequence shown here is derived from an EMBL/GenBank/DDBJ whole genome shotgun (WGS) entry which is preliminary data.</text>
</comment>
<evidence type="ECO:0000313" key="3">
    <source>
        <dbReference type="Proteomes" id="UP000826271"/>
    </source>
</evidence>
<proteinExistence type="predicted"/>
<reference evidence="2" key="1">
    <citation type="submission" date="2019-10" db="EMBL/GenBank/DDBJ databases">
        <authorList>
            <person name="Zhang R."/>
            <person name="Pan Y."/>
            <person name="Wang J."/>
            <person name="Ma R."/>
            <person name="Yu S."/>
        </authorList>
    </citation>
    <scope>NUCLEOTIDE SEQUENCE</scope>
    <source>
        <strain evidence="2">LA-IB0</strain>
        <tissue evidence="2">Leaf</tissue>
    </source>
</reference>
<dbReference type="InterPro" id="IPR004853">
    <property type="entry name" value="Sugar_P_trans_dom"/>
</dbReference>
<evidence type="ECO:0000259" key="1">
    <source>
        <dbReference type="Pfam" id="PF03151"/>
    </source>
</evidence>
<dbReference type="AlphaFoldDB" id="A0AAV6XPI2"/>
<name>A0AAV6XPI2_9LAMI</name>
<accession>A0AAV6XPI2</accession>
<dbReference type="Pfam" id="PF03151">
    <property type="entry name" value="TPT"/>
    <property type="match status" value="1"/>
</dbReference>
<sequence length="77" mass="8961">MTEASFNWPGFWSAMASNLTNQSHNVLSKKFMVKKENWVINLLRNLFVPKELSNSFLELILQLQFLSMQESLDNIVV</sequence>
<dbReference type="Proteomes" id="UP000826271">
    <property type="component" value="Unassembled WGS sequence"/>
</dbReference>
<keyword evidence="3" id="KW-1185">Reference proteome</keyword>
<organism evidence="2 3">
    <name type="scientific">Buddleja alternifolia</name>
    <dbReference type="NCBI Taxonomy" id="168488"/>
    <lineage>
        <taxon>Eukaryota</taxon>
        <taxon>Viridiplantae</taxon>
        <taxon>Streptophyta</taxon>
        <taxon>Embryophyta</taxon>
        <taxon>Tracheophyta</taxon>
        <taxon>Spermatophyta</taxon>
        <taxon>Magnoliopsida</taxon>
        <taxon>eudicotyledons</taxon>
        <taxon>Gunneridae</taxon>
        <taxon>Pentapetalae</taxon>
        <taxon>asterids</taxon>
        <taxon>lamiids</taxon>
        <taxon>Lamiales</taxon>
        <taxon>Scrophulariaceae</taxon>
        <taxon>Buddlejeae</taxon>
        <taxon>Buddleja</taxon>
    </lineage>
</organism>
<evidence type="ECO:0000313" key="2">
    <source>
        <dbReference type="EMBL" id="KAG8380955.1"/>
    </source>
</evidence>
<dbReference type="EMBL" id="WHWC01000006">
    <property type="protein sequence ID" value="KAG8380955.1"/>
    <property type="molecule type" value="Genomic_DNA"/>
</dbReference>
<feature type="domain" description="Sugar phosphate transporter" evidence="1">
    <location>
        <begin position="1"/>
        <end position="39"/>
    </location>
</feature>
<protein>
    <recommendedName>
        <fullName evidence="1">Sugar phosphate transporter domain-containing protein</fullName>
    </recommendedName>
</protein>